<dbReference type="SUPFAM" id="SSF53474">
    <property type="entry name" value="alpha/beta-Hydrolases"/>
    <property type="match status" value="1"/>
</dbReference>
<feature type="domain" description="AB hydrolase-1" evidence="2">
    <location>
        <begin position="72"/>
        <end position="175"/>
    </location>
</feature>
<dbReference type="Pfam" id="PF12697">
    <property type="entry name" value="Abhydrolase_6"/>
    <property type="match status" value="1"/>
</dbReference>
<dbReference type="InterPro" id="IPR000073">
    <property type="entry name" value="AB_hydrolase_1"/>
</dbReference>
<name>A0A2J8AAJ8_9CHLO</name>
<keyword evidence="4" id="KW-1185">Reference proteome</keyword>
<dbReference type="AlphaFoldDB" id="A0A2J8AAJ8"/>
<feature type="region of interest" description="Disordered" evidence="1">
    <location>
        <begin position="42"/>
        <end position="73"/>
    </location>
</feature>
<dbReference type="Gene3D" id="3.40.50.1820">
    <property type="entry name" value="alpha/beta hydrolase"/>
    <property type="match status" value="1"/>
</dbReference>
<dbReference type="InterPro" id="IPR029058">
    <property type="entry name" value="AB_hydrolase_fold"/>
</dbReference>
<comment type="caution">
    <text evidence="3">The sequence shown here is derived from an EMBL/GenBank/DDBJ whole genome shotgun (WGS) entry which is preliminary data.</text>
</comment>
<evidence type="ECO:0000313" key="4">
    <source>
        <dbReference type="Proteomes" id="UP000236333"/>
    </source>
</evidence>
<gene>
    <name evidence="3" type="ORF">TSOC_003872</name>
</gene>
<evidence type="ECO:0000313" key="3">
    <source>
        <dbReference type="EMBL" id="PNH09493.1"/>
    </source>
</evidence>
<sequence>MWILAYEAREEASSPSAMGLRPPPGGCLCPAPSLPISMPRMAPGAEGSGLVDTTTAPQPSPKRMHVPASGKGQERLPTYTVDLVGWGFTDASLFASDPALVIRPADKAAHLRAFLAEHTDGRPVVLVGASLGGAKALDFAHAFPELVRASLAPRSLAPESWPLAFRASQLVREVTNHCTVGKMLTTVHVTGLCPGEKPVKKPVAHPPPRKRTARGLAWGGVGACAAGPNVLTWGFRRDAASYAPLVVPCGTAVTFAWNTTGRHDVVQVAKADCNSTVIETLAVPSPLGNATVTFTKRGSYHYLCAASPDWNVSTCARSTEQTEPGHQRILRGVVRRAESTQHQMLPYCLMRFWKRFCFSALLKSPKAFAMVVKPAAPTSSVAGVLPSLQAASPAGHTSTTTRSSRTRGVMRLLLKKVYSRISVDGPISDSGQILGGARVLRSKPHLSSGITSARRRMMELMAKAWRKRCSWWLTSLKWPWPSGARARRTSKLTKPTVWS</sequence>
<dbReference type="Gene3D" id="2.60.40.420">
    <property type="entry name" value="Cupredoxins - blue copper proteins"/>
    <property type="match status" value="1"/>
</dbReference>
<dbReference type="Proteomes" id="UP000236333">
    <property type="component" value="Unassembled WGS sequence"/>
</dbReference>
<organism evidence="3 4">
    <name type="scientific">Tetrabaena socialis</name>
    <dbReference type="NCBI Taxonomy" id="47790"/>
    <lineage>
        <taxon>Eukaryota</taxon>
        <taxon>Viridiplantae</taxon>
        <taxon>Chlorophyta</taxon>
        <taxon>core chlorophytes</taxon>
        <taxon>Chlorophyceae</taxon>
        <taxon>CS clade</taxon>
        <taxon>Chlamydomonadales</taxon>
        <taxon>Tetrabaenaceae</taxon>
        <taxon>Tetrabaena</taxon>
    </lineage>
</organism>
<dbReference type="OrthoDB" id="6431331at2759"/>
<dbReference type="EMBL" id="PGGS01000088">
    <property type="protein sequence ID" value="PNH09493.1"/>
    <property type="molecule type" value="Genomic_DNA"/>
</dbReference>
<proteinExistence type="predicted"/>
<dbReference type="InterPro" id="IPR008972">
    <property type="entry name" value="Cupredoxin"/>
</dbReference>
<protein>
    <recommendedName>
        <fullName evidence="2">AB hydrolase-1 domain-containing protein</fullName>
    </recommendedName>
</protein>
<reference evidence="3 4" key="1">
    <citation type="journal article" date="2017" name="Mol. Biol. Evol.">
        <title>The 4-celled Tetrabaena socialis nuclear genome reveals the essential components for genetic control of cell number at the origin of multicellularity in the volvocine lineage.</title>
        <authorList>
            <person name="Featherston J."/>
            <person name="Arakaki Y."/>
            <person name="Hanschen E.R."/>
            <person name="Ferris P.J."/>
            <person name="Michod R.E."/>
            <person name="Olson B.J.S.C."/>
            <person name="Nozaki H."/>
            <person name="Durand P.M."/>
        </authorList>
    </citation>
    <scope>NUCLEOTIDE SEQUENCE [LARGE SCALE GENOMIC DNA]</scope>
    <source>
        <strain evidence="3 4">NIES-571</strain>
    </source>
</reference>
<evidence type="ECO:0000259" key="2">
    <source>
        <dbReference type="Pfam" id="PF12697"/>
    </source>
</evidence>
<dbReference type="SUPFAM" id="SSF49503">
    <property type="entry name" value="Cupredoxins"/>
    <property type="match status" value="1"/>
</dbReference>
<accession>A0A2J8AAJ8</accession>
<evidence type="ECO:0000256" key="1">
    <source>
        <dbReference type="SAM" id="MobiDB-lite"/>
    </source>
</evidence>